<dbReference type="PANTHER" id="PTHR33993">
    <property type="entry name" value="GLYOXALASE-RELATED"/>
    <property type="match status" value="1"/>
</dbReference>
<dbReference type="Pfam" id="PF00903">
    <property type="entry name" value="Glyoxalase"/>
    <property type="match status" value="2"/>
</dbReference>
<name>A0ABW2G125_9ACTN</name>
<dbReference type="Gene3D" id="3.10.180.10">
    <property type="entry name" value="2,3-Dihydroxybiphenyl 1,2-Dioxygenase, domain 1"/>
    <property type="match status" value="2"/>
</dbReference>
<evidence type="ECO:0000313" key="2">
    <source>
        <dbReference type="EMBL" id="MFC7181766.1"/>
    </source>
</evidence>
<comment type="caution">
    <text evidence="2">The sequence shown here is derived from an EMBL/GenBank/DDBJ whole genome shotgun (WGS) entry which is preliminary data.</text>
</comment>
<dbReference type="InterPro" id="IPR037523">
    <property type="entry name" value="VOC_core"/>
</dbReference>
<dbReference type="InterPro" id="IPR029068">
    <property type="entry name" value="Glyas_Bleomycin-R_OHBP_Dase"/>
</dbReference>
<feature type="domain" description="VOC" evidence="1">
    <location>
        <begin position="10"/>
        <end position="123"/>
    </location>
</feature>
<dbReference type="PROSITE" id="PS51819">
    <property type="entry name" value="VOC"/>
    <property type="match status" value="2"/>
</dbReference>
<dbReference type="InterPro" id="IPR052164">
    <property type="entry name" value="Anthracycline_SecMetBiosynth"/>
</dbReference>
<feature type="domain" description="VOC" evidence="1">
    <location>
        <begin position="137"/>
        <end position="255"/>
    </location>
</feature>
<sequence>MLTTDFQAGSPCWLDLGSADIPASAAFYQDVFGWTFHSLGEEAGGYGYLRHDGSTVAAIGALTEQGATPAWMIYFQVPDADATAKTAEQHGGTVRAEPFDVMSEGRMAQLSDPAGVQFALWQPGNTKGLDKVGGPGSFCWAELHTADPAAAVPFYRALFGWRTETVEMPGMNYVVLSPAEGDQQATSLGGIAPLQGDREPVRWVPYFEVEDVDATLDRAAAGGGAVMMAGSDVPGVGRLGWATDPHGVVFAVIRSDMPQS</sequence>
<dbReference type="CDD" id="cd07247">
    <property type="entry name" value="SgaA_N_like"/>
    <property type="match status" value="2"/>
</dbReference>
<evidence type="ECO:0000313" key="3">
    <source>
        <dbReference type="Proteomes" id="UP001596435"/>
    </source>
</evidence>
<proteinExistence type="predicted"/>
<protein>
    <submittedName>
        <fullName evidence="2">VOC family protein</fullName>
    </submittedName>
</protein>
<dbReference type="SUPFAM" id="SSF54593">
    <property type="entry name" value="Glyoxalase/Bleomycin resistance protein/Dihydroxybiphenyl dioxygenase"/>
    <property type="match status" value="2"/>
</dbReference>
<dbReference type="PANTHER" id="PTHR33993:SF10">
    <property type="entry name" value="CONSERVED PROTEIN"/>
    <property type="match status" value="1"/>
</dbReference>
<dbReference type="RefSeq" id="WP_380231608.1">
    <property type="nucleotide sequence ID" value="NZ_JBHSVH010000002.1"/>
</dbReference>
<dbReference type="InterPro" id="IPR004360">
    <property type="entry name" value="Glyas_Fos-R_dOase_dom"/>
</dbReference>
<organism evidence="2 3">
    <name type="scientific">Kitasatospora paranensis</name>
    <dbReference type="NCBI Taxonomy" id="258053"/>
    <lineage>
        <taxon>Bacteria</taxon>
        <taxon>Bacillati</taxon>
        <taxon>Actinomycetota</taxon>
        <taxon>Actinomycetes</taxon>
        <taxon>Kitasatosporales</taxon>
        <taxon>Streptomycetaceae</taxon>
        <taxon>Kitasatospora</taxon>
    </lineage>
</organism>
<dbReference type="EMBL" id="JBHTAJ010000036">
    <property type="protein sequence ID" value="MFC7181766.1"/>
    <property type="molecule type" value="Genomic_DNA"/>
</dbReference>
<reference evidence="3" key="1">
    <citation type="journal article" date="2019" name="Int. J. Syst. Evol. Microbiol.">
        <title>The Global Catalogue of Microorganisms (GCM) 10K type strain sequencing project: providing services to taxonomists for standard genome sequencing and annotation.</title>
        <authorList>
            <consortium name="The Broad Institute Genomics Platform"/>
            <consortium name="The Broad Institute Genome Sequencing Center for Infectious Disease"/>
            <person name="Wu L."/>
            <person name="Ma J."/>
        </authorList>
    </citation>
    <scope>NUCLEOTIDE SEQUENCE [LARGE SCALE GENOMIC DNA]</scope>
    <source>
        <strain evidence="3">CGMCC 1.12859</strain>
    </source>
</reference>
<evidence type="ECO:0000259" key="1">
    <source>
        <dbReference type="PROSITE" id="PS51819"/>
    </source>
</evidence>
<accession>A0ABW2G125</accession>
<keyword evidence="3" id="KW-1185">Reference proteome</keyword>
<dbReference type="Proteomes" id="UP001596435">
    <property type="component" value="Unassembled WGS sequence"/>
</dbReference>
<gene>
    <name evidence="2" type="ORF">ACFQMG_19635</name>
</gene>